<dbReference type="Proteomes" id="UP001314241">
    <property type="component" value="Unassembled WGS sequence"/>
</dbReference>
<comment type="caution">
    <text evidence="2">The sequence shown here is derived from an EMBL/GenBank/DDBJ whole genome shotgun (WGS) entry which is preliminary data.</text>
</comment>
<dbReference type="EMBL" id="CAWVOH010000004">
    <property type="protein sequence ID" value="CAK8054835.1"/>
    <property type="molecule type" value="Genomic_DNA"/>
</dbReference>
<name>A0ABM9N6I2_9LACO</name>
<reference evidence="2 3" key="1">
    <citation type="submission" date="2024-01" db="EMBL/GenBank/DDBJ databases">
        <authorList>
            <person name="Botero Cardona J."/>
        </authorList>
    </citation>
    <scope>NUCLEOTIDE SEQUENCE [LARGE SCALE GENOMIC DNA]</scope>
    <source>
        <strain evidence="2 3">LMG 33000</strain>
    </source>
</reference>
<protein>
    <recommendedName>
        <fullName evidence="4">AtpF</fullName>
    </recommendedName>
</protein>
<gene>
    <name evidence="1" type="ORF">R54876_GBNLAHCA_01417</name>
    <name evidence="2" type="ORF">R54876_GBNLAHCA_01418</name>
</gene>
<evidence type="ECO:0000313" key="3">
    <source>
        <dbReference type="Proteomes" id="UP001314241"/>
    </source>
</evidence>
<keyword evidence="3" id="KW-1185">Reference proteome</keyword>
<evidence type="ECO:0008006" key="4">
    <source>
        <dbReference type="Google" id="ProtNLM"/>
    </source>
</evidence>
<organism evidence="2 3">
    <name type="scientific">Eupransor demetentiae</name>
    <dbReference type="NCBI Taxonomy" id="3109584"/>
    <lineage>
        <taxon>Bacteria</taxon>
        <taxon>Bacillati</taxon>
        <taxon>Bacillota</taxon>
        <taxon>Bacilli</taxon>
        <taxon>Lactobacillales</taxon>
        <taxon>Lactobacillaceae</taxon>
        <taxon>Eupransor</taxon>
    </lineage>
</organism>
<accession>A0ABM9N6I2</accession>
<evidence type="ECO:0000313" key="2">
    <source>
        <dbReference type="EMBL" id="CAK8054835.1"/>
    </source>
</evidence>
<proteinExistence type="predicted"/>
<evidence type="ECO:0000313" key="1">
    <source>
        <dbReference type="EMBL" id="CAK8054834.1"/>
    </source>
</evidence>
<dbReference type="EMBL" id="CAWVOH010000004">
    <property type="protein sequence ID" value="CAK8054834.1"/>
    <property type="molecule type" value="Genomic_DNA"/>
</dbReference>
<dbReference type="RefSeq" id="WP_349642382.1">
    <property type="nucleotide sequence ID" value="NZ_CAWVOH010000004.1"/>
</dbReference>
<sequence>MFSLDFWHILPGSANTTHVSNSNNAPLANVGAFILRLFGK</sequence>